<dbReference type="Pfam" id="PF01029">
    <property type="entry name" value="NusB"/>
    <property type="match status" value="1"/>
</dbReference>
<evidence type="ECO:0000256" key="3">
    <source>
        <dbReference type="ARBA" id="ARBA00022691"/>
    </source>
</evidence>
<feature type="binding site" evidence="5">
    <location>
        <position position="390"/>
    </location>
    <ligand>
        <name>S-adenosyl-L-methionine</name>
        <dbReference type="ChEBI" id="CHEBI:59789"/>
    </ligand>
</feature>
<comment type="similarity">
    <text evidence="5">Belongs to the class I-like SAM-binding methyltransferase superfamily. RsmB/NOP family.</text>
</comment>
<dbReference type="PROSITE" id="PS51686">
    <property type="entry name" value="SAM_MT_RSMB_NOP"/>
    <property type="match status" value="1"/>
</dbReference>
<feature type="active site" description="Nucleophile" evidence="5">
    <location>
        <position position="488"/>
    </location>
</feature>
<dbReference type="CDD" id="cd02440">
    <property type="entry name" value="AdoMet_MTases"/>
    <property type="match status" value="1"/>
</dbReference>
<evidence type="ECO:0000259" key="7">
    <source>
        <dbReference type="PROSITE" id="PS51686"/>
    </source>
</evidence>
<feature type="binding site" evidence="5">
    <location>
        <position position="417"/>
    </location>
    <ligand>
        <name>S-adenosyl-L-methionine</name>
        <dbReference type="ChEBI" id="CHEBI:59789"/>
    </ligand>
</feature>
<organism evidence="8 9">
    <name type="scientific">Candidatus Nesterenkonia stercoripullorum</name>
    <dbReference type="NCBI Taxonomy" id="2838701"/>
    <lineage>
        <taxon>Bacteria</taxon>
        <taxon>Bacillati</taxon>
        <taxon>Actinomycetota</taxon>
        <taxon>Actinomycetes</taxon>
        <taxon>Micrococcales</taxon>
        <taxon>Micrococcaceae</taxon>
        <taxon>Nesterenkonia</taxon>
    </lineage>
</organism>
<reference evidence="8" key="2">
    <citation type="submission" date="2021-04" db="EMBL/GenBank/DDBJ databases">
        <authorList>
            <person name="Gilroy R."/>
        </authorList>
    </citation>
    <scope>NUCLEOTIDE SEQUENCE</scope>
    <source>
        <strain evidence="8">ChiHejej3B27-3195</strain>
    </source>
</reference>
<dbReference type="Proteomes" id="UP000824151">
    <property type="component" value="Unassembled WGS sequence"/>
</dbReference>
<dbReference type="GO" id="GO:0001510">
    <property type="term" value="P:RNA methylation"/>
    <property type="evidence" value="ECO:0007669"/>
    <property type="project" value="InterPro"/>
</dbReference>
<feature type="binding site" evidence="5">
    <location>
        <position position="435"/>
    </location>
    <ligand>
        <name>S-adenosyl-L-methionine</name>
        <dbReference type="ChEBI" id="CHEBI:59789"/>
    </ligand>
</feature>
<feature type="region of interest" description="Disordered" evidence="6">
    <location>
        <begin position="1"/>
        <end position="68"/>
    </location>
</feature>
<gene>
    <name evidence="8" type="ORF">H9871_13075</name>
</gene>
<dbReference type="PANTHER" id="PTHR22807:SF53">
    <property type="entry name" value="RIBOSOMAL RNA SMALL SUBUNIT METHYLTRANSFERASE B-RELATED"/>
    <property type="match status" value="1"/>
</dbReference>
<dbReference type="Gene3D" id="3.40.50.150">
    <property type="entry name" value="Vaccinia Virus protein VP39"/>
    <property type="match status" value="1"/>
</dbReference>
<keyword evidence="4 5" id="KW-0694">RNA-binding</keyword>
<dbReference type="PRINTS" id="PR02008">
    <property type="entry name" value="RCMTFAMILY"/>
</dbReference>
<dbReference type="SUPFAM" id="SSF48013">
    <property type="entry name" value="NusB-like"/>
    <property type="match status" value="1"/>
</dbReference>
<evidence type="ECO:0000256" key="6">
    <source>
        <dbReference type="SAM" id="MobiDB-lite"/>
    </source>
</evidence>
<accession>A0A9D2A8R8</accession>
<feature type="region of interest" description="Disordered" evidence="6">
    <location>
        <begin position="535"/>
        <end position="561"/>
    </location>
</feature>
<dbReference type="InterPro" id="IPR023267">
    <property type="entry name" value="RCMT"/>
</dbReference>
<dbReference type="GO" id="GO:0006355">
    <property type="term" value="P:regulation of DNA-templated transcription"/>
    <property type="evidence" value="ECO:0007669"/>
    <property type="project" value="InterPro"/>
</dbReference>
<evidence type="ECO:0000256" key="5">
    <source>
        <dbReference type="PROSITE-ProRule" id="PRU01023"/>
    </source>
</evidence>
<reference evidence="8" key="1">
    <citation type="journal article" date="2021" name="PeerJ">
        <title>Extensive microbial diversity within the chicken gut microbiome revealed by metagenomics and culture.</title>
        <authorList>
            <person name="Gilroy R."/>
            <person name="Ravi A."/>
            <person name="Getino M."/>
            <person name="Pursley I."/>
            <person name="Horton D.L."/>
            <person name="Alikhan N.F."/>
            <person name="Baker D."/>
            <person name="Gharbi K."/>
            <person name="Hall N."/>
            <person name="Watson M."/>
            <person name="Adriaenssens E.M."/>
            <person name="Foster-Nyarko E."/>
            <person name="Jarju S."/>
            <person name="Secka A."/>
            <person name="Antonio M."/>
            <person name="Oren A."/>
            <person name="Chaudhuri R.R."/>
            <person name="La Ragione R."/>
            <person name="Hildebrand F."/>
            <person name="Pallen M.J."/>
        </authorList>
    </citation>
    <scope>NUCLEOTIDE SEQUENCE</scope>
    <source>
        <strain evidence="8">ChiHejej3B27-3195</strain>
    </source>
</reference>
<proteinExistence type="inferred from homology"/>
<dbReference type="PANTHER" id="PTHR22807">
    <property type="entry name" value="NOP2 YEAST -RELATED NOL1/NOP2/FMU SUN DOMAIN-CONTAINING"/>
    <property type="match status" value="1"/>
</dbReference>
<dbReference type="GO" id="GO:0003723">
    <property type="term" value="F:RNA binding"/>
    <property type="evidence" value="ECO:0007669"/>
    <property type="project" value="UniProtKB-UniRule"/>
</dbReference>
<feature type="domain" description="SAM-dependent MTase RsmB/NOP-type" evidence="7">
    <location>
        <begin position="253"/>
        <end position="587"/>
    </location>
</feature>
<keyword evidence="2 5" id="KW-0808">Transferase</keyword>
<dbReference type="InterPro" id="IPR006027">
    <property type="entry name" value="NusB_RsmB_TIM44"/>
</dbReference>
<feature type="binding site" evidence="5">
    <location>
        <begin position="365"/>
        <end position="371"/>
    </location>
    <ligand>
        <name>S-adenosyl-L-methionine</name>
        <dbReference type="ChEBI" id="CHEBI:59789"/>
    </ligand>
</feature>
<dbReference type="GO" id="GO:0008173">
    <property type="term" value="F:RNA methyltransferase activity"/>
    <property type="evidence" value="ECO:0007669"/>
    <property type="project" value="InterPro"/>
</dbReference>
<dbReference type="Gene3D" id="1.10.940.10">
    <property type="entry name" value="NusB-like"/>
    <property type="match status" value="1"/>
</dbReference>
<keyword evidence="1 5" id="KW-0489">Methyltransferase</keyword>
<name>A0A9D2A8R8_9MICC</name>
<evidence type="ECO:0000256" key="4">
    <source>
        <dbReference type="ARBA" id="ARBA00022884"/>
    </source>
</evidence>
<comment type="caution">
    <text evidence="8">The sequence shown here is derived from an EMBL/GenBank/DDBJ whole genome shotgun (WGS) entry which is preliminary data.</text>
</comment>
<evidence type="ECO:0000313" key="9">
    <source>
        <dbReference type="Proteomes" id="UP000824151"/>
    </source>
</evidence>
<dbReference type="InterPro" id="IPR035926">
    <property type="entry name" value="NusB-like_sf"/>
</dbReference>
<evidence type="ECO:0000313" key="8">
    <source>
        <dbReference type="EMBL" id="HIX01058.1"/>
    </source>
</evidence>
<keyword evidence="3 5" id="KW-0949">S-adenosyl-L-methionine</keyword>
<dbReference type="AlphaFoldDB" id="A0A9D2A8R8"/>
<sequence>MSAADTPGQGPHARRTGQKASSSGRDRRNQAGRQRHRGRRDAGPARSGGSQGRERKYSAAAPSARRRRADPARLVAYKVLRAVSADDAYGNLVLPREIRSARLGRQDAAFATELTYGTLRARGAYDLILTRCVDRDLDKLDPEVLDALRLGTHQLLGMRVSSHAAVDETVALVRDTIGAGPSGLVNAVLRKVSQQDWDQWVQQLLVEGKDDEPTRLGIRYHHPAWIVRALGQSLRWHSAGDAQREALGSIEDLLAADNAAPEVHLAQLPLTPSRDHAELAAAVEAGAAPSELLPEAASFRGGDISRLPGVSEGTLRVQDIGSQWIARALAAVPLPTASAADAQADLSASTAPSPRTTSSRWLDLCAGPGGKAALLAALASSQGAHLVANEPLQHRAELVTRALSPVESAAWTVTAQDGRTMSPEEHGTFERILVDAPCTGLGALRRRPEARWRRTPADLAELTVLQQELLDAAVGLLEPGGLLAYVTCSPHLAETVVQVEDLMTRHPELTVLDAPQAMRGVATAEGAALIPGTPHAERAAGAEAEGSVAGAQSSATGSASLPPDRVVQLWPHIHGTDAMFLALLQKQ</sequence>
<evidence type="ECO:0000256" key="1">
    <source>
        <dbReference type="ARBA" id="ARBA00022603"/>
    </source>
</evidence>
<protein>
    <submittedName>
        <fullName evidence="8">rRNA small subunit methyltransferase B</fullName>
    </submittedName>
</protein>
<dbReference type="SUPFAM" id="SSF53335">
    <property type="entry name" value="S-adenosyl-L-methionine-dependent methyltransferases"/>
    <property type="match status" value="1"/>
</dbReference>
<dbReference type="InterPro" id="IPR049560">
    <property type="entry name" value="MeTrfase_RsmB-F_NOP2_cat"/>
</dbReference>
<dbReference type="InterPro" id="IPR001678">
    <property type="entry name" value="MeTrfase_RsmB-F_NOP2_dom"/>
</dbReference>
<evidence type="ECO:0000256" key="2">
    <source>
        <dbReference type="ARBA" id="ARBA00022679"/>
    </source>
</evidence>
<dbReference type="InterPro" id="IPR029063">
    <property type="entry name" value="SAM-dependent_MTases_sf"/>
</dbReference>
<feature type="compositionally biased region" description="Low complexity" evidence="6">
    <location>
        <begin position="541"/>
        <end position="560"/>
    </location>
</feature>
<dbReference type="Pfam" id="PF01189">
    <property type="entry name" value="Methyltr_RsmB-F"/>
    <property type="match status" value="1"/>
</dbReference>
<dbReference type="EMBL" id="DXGD01000487">
    <property type="protein sequence ID" value="HIX01058.1"/>
    <property type="molecule type" value="Genomic_DNA"/>
</dbReference>